<evidence type="ECO:0000313" key="3">
    <source>
        <dbReference type="Proteomes" id="UP001319180"/>
    </source>
</evidence>
<dbReference type="PROSITE" id="PS50851">
    <property type="entry name" value="CHEW"/>
    <property type="match status" value="1"/>
</dbReference>
<gene>
    <name evidence="2" type="ORF">KK078_23410</name>
</gene>
<evidence type="ECO:0000259" key="1">
    <source>
        <dbReference type="PROSITE" id="PS50851"/>
    </source>
</evidence>
<dbReference type="AlphaFoldDB" id="A0AAP2DE80"/>
<evidence type="ECO:0000313" key="2">
    <source>
        <dbReference type="EMBL" id="MBT1689531.1"/>
    </source>
</evidence>
<dbReference type="GO" id="GO:0006935">
    <property type="term" value="P:chemotaxis"/>
    <property type="evidence" value="ECO:0007669"/>
    <property type="project" value="InterPro"/>
</dbReference>
<name>A0AAP2DE80_9BACT</name>
<reference evidence="2 3" key="1">
    <citation type="submission" date="2021-05" db="EMBL/GenBank/DDBJ databases">
        <title>A Polyphasic approach of four new species of the genus Ohtaekwangia: Ohtaekwangia histidinii sp. nov., Ohtaekwangia cretensis sp. nov., Ohtaekwangia indiensis sp. nov., Ohtaekwangia reichenbachii sp. nov. from diverse environment.</title>
        <authorList>
            <person name="Octaviana S."/>
        </authorList>
    </citation>
    <scope>NUCLEOTIDE SEQUENCE [LARGE SCALE GENOMIC DNA]</scope>
    <source>
        <strain evidence="2 3">PWU37</strain>
    </source>
</reference>
<dbReference type="EMBL" id="JAHESC010000043">
    <property type="protein sequence ID" value="MBT1689531.1"/>
    <property type="molecule type" value="Genomic_DNA"/>
</dbReference>
<dbReference type="Proteomes" id="UP001319180">
    <property type="component" value="Unassembled WGS sequence"/>
</dbReference>
<proteinExistence type="predicted"/>
<dbReference type="PANTHER" id="PTHR22617">
    <property type="entry name" value="CHEMOTAXIS SENSOR HISTIDINE KINASE-RELATED"/>
    <property type="match status" value="1"/>
</dbReference>
<protein>
    <submittedName>
        <fullName evidence="2">Chemotaxis protein CheW</fullName>
    </submittedName>
</protein>
<sequence>METATGQPRAAADGKPAGSFQIIVFKQGNEEYALSIDQIKEVVITPTITRMPQTLPYIKGVANIRGNIIAILDLEEKFNIKRSEDQHTGNHYTLVVESEDFKMGVLVREVPNTVTIAATDFDEATNIITDATSESNYIKGIIKVQGRLIILIDIFKVISQDVTSALRKSTAA</sequence>
<dbReference type="SMART" id="SM00260">
    <property type="entry name" value="CheW"/>
    <property type="match status" value="1"/>
</dbReference>
<dbReference type="RefSeq" id="WP_254092753.1">
    <property type="nucleotide sequence ID" value="NZ_JAHESC010000043.1"/>
</dbReference>
<organism evidence="2 3">
    <name type="scientific">Dawidia soli</name>
    <dbReference type="NCBI Taxonomy" id="2782352"/>
    <lineage>
        <taxon>Bacteria</taxon>
        <taxon>Pseudomonadati</taxon>
        <taxon>Bacteroidota</taxon>
        <taxon>Cytophagia</taxon>
        <taxon>Cytophagales</taxon>
        <taxon>Chryseotaleaceae</taxon>
        <taxon>Dawidia</taxon>
    </lineage>
</organism>
<dbReference type="Gene3D" id="2.40.50.180">
    <property type="entry name" value="CheA-289, Domain 4"/>
    <property type="match status" value="1"/>
</dbReference>
<dbReference type="GO" id="GO:0005829">
    <property type="term" value="C:cytosol"/>
    <property type="evidence" value="ECO:0007669"/>
    <property type="project" value="TreeGrafter"/>
</dbReference>
<comment type="caution">
    <text evidence="2">The sequence shown here is derived from an EMBL/GenBank/DDBJ whole genome shotgun (WGS) entry which is preliminary data.</text>
</comment>
<accession>A0AAP2DE80</accession>
<dbReference type="Gene3D" id="2.30.30.40">
    <property type="entry name" value="SH3 Domains"/>
    <property type="match status" value="1"/>
</dbReference>
<dbReference type="Pfam" id="PF01584">
    <property type="entry name" value="CheW"/>
    <property type="match status" value="1"/>
</dbReference>
<dbReference type="InterPro" id="IPR002545">
    <property type="entry name" value="CheW-lke_dom"/>
</dbReference>
<keyword evidence="3" id="KW-1185">Reference proteome</keyword>
<dbReference type="PANTHER" id="PTHR22617:SF23">
    <property type="entry name" value="CHEMOTAXIS PROTEIN CHEW"/>
    <property type="match status" value="1"/>
</dbReference>
<dbReference type="GO" id="GO:0007165">
    <property type="term" value="P:signal transduction"/>
    <property type="evidence" value="ECO:0007669"/>
    <property type="project" value="InterPro"/>
</dbReference>
<dbReference type="SUPFAM" id="SSF50341">
    <property type="entry name" value="CheW-like"/>
    <property type="match status" value="1"/>
</dbReference>
<dbReference type="InterPro" id="IPR039315">
    <property type="entry name" value="CheW"/>
</dbReference>
<dbReference type="InterPro" id="IPR036061">
    <property type="entry name" value="CheW-like_dom_sf"/>
</dbReference>
<feature type="domain" description="CheW-like" evidence="1">
    <location>
        <begin position="19"/>
        <end position="163"/>
    </location>
</feature>